<proteinExistence type="predicted"/>
<sequence length="322" mass="37917">MSFVDKKVKIESPCCYNLDENLKNYLGFKDIEFIRTSNKRVIYYPTSDEYYINIEQECEFTIEKKIYKMPFGIYSINEIQNVLNPDKNVCNIKLALINNLLKISTNYEYIFDDYLTERLGVPLFDFITDYKTEYPFKKSVTGTRAPKFYTQSFLKDINGIIETENAKTEITKQNYTIDRLNKLLPSSIKIQQTNNYITITSKDYYLLDENLRLSLGYDNKYTYKHIGSDIILGQYLVNKLLEIHCDIIEKSISNHKTEQYLHRDDDILSVIKCDMEGQYITNDIKYIPLNVIDFKYIKLFISDQDGNEINNNGFVAYLILKS</sequence>
<dbReference type="AlphaFoldDB" id="A0A2S2P8F5"/>
<evidence type="ECO:0000313" key="1">
    <source>
        <dbReference type="EMBL" id="MBY25685.1"/>
    </source>
</evidence>
<dbReference type="EMBL" id="GGMR01013066">
    <property type="protein sequence ID" value="MBY25685.1"/>
    <property type="molecule type" value="Transcribed_RNA"/>
</dbReference>
<gene>
    <name evidence="1" type="ORF">g.2254</name>
</gene>
<name>A0A2S2P8F5_SCHGA</name>
<protein>
    <submittedName>
        <fullName evidence="1">Uncharacterized protein</fullName>
    </submittedName>
</protein>
<reference evidence="1" key="1">
    <citation type="submission" date="2018-04" db="EMBL/GenBank/DDBJ databases">
        <title>Transcriptome of Schizaphis graminum biotype I.</title>
        <authorList>
            <person name="Scully E.D."/>
            <person name="Geib S.M."/>
            <person name="Palmer N.A."/>
            <person name="Koch K."/>
            <person name="Bradshaw J."/>
            <person name="Heng-Moss T."/>
            <person name="Sarath G."/>
        </authorList>
    </citation>
    <scope>NUCLEOTIDE SEQUENCE</scope>
</reference>
<accession>A0A2S2P8F5</accession>
<organism evidence="1">
    <name type="scientific">Schizaphis graminum</name>
    <name type="common">Green bug aphid</name>
    <dbReference type="NCBI Taxonomy" id="13262"/>
    <lineage>
        <taxon>Eukaryota</taxon>
        <taxon>Metazoa</taxon>
        <taxon>Ecdysozoa</taxon>
        <taxon>Arthropoda</taxon>
        <taxon>Hexapoda</taxon>
        <taxon>Insecta</taxon>
        <taxon>Pterygota</taxon>
        <taxon>Neoptera</taxon>
        <taxon>Paraneoptera</taxon>
        <taxon>Hemiptera</taxon>
        <taxon>Sternorrhyncha</taxon>
        <taxon>Aphidomorpha</taxon>
        <taxon>Aphidoidea</taxon>
        <taxon>Aphididae</taxon>
        <taxon>Aphidini</taxon>
        <taxon>Schizaphis</taxon>
    </lineage>
</organism>